<evidence type="ECO:0000256" key="1">
    <source>
        <dbReference type="SAM" id="MobiDB-lite"/>
    </source>
</evidence>
<protein>
    <submittedName>
        <fullName evidence="2">Uncharacterized protein</fullName>
    </submittedName>
</protein>
<evidence type="ECO:0000313" key="3">
    <source>
        <dbReference type="Proteomes" id="UP000289738"/>
    </source>
</evidence>
<keyword evidence="3" id="KW-1185">Reference proteome</keyword>
<gene>
    <name evidence="2" type="ORF">Ahy_A07g037049</name>
</gene>
<feature type="compositionally biased region" description="Basic residues" evidence="1">
    <location>
        <begin position="92"/>
        <end position="120"/>
    </location>
</feature>
<reference evidence="2 3" key="1">
    <citation type="submission" date="2019-01" db="EMBL/GenBank/DDBJ databases">
        <title>Sequencing of cultivated peanut Arachis hypogaea provides insights into genome evolution and oil improvement.</title>
        <authorList>
            <person name="Chen X."/>
        </authorList>
    </citation>
    <scope>NUCLEOTIDE SEQUENCE [LARGE SCALE GENOMIC DNA]</scope>
    <source>
        <strain evidence="3">cv. Fuhuasheng</strain>
        <tissue evidence="2">Leaves</tissue>
    </source>
</reference>
<dbReference type="Proteomes" id="UP000289738">
    <property type="component" value="Chromosome A07"/>
</dbReference>
<sequence>MQVIEWISNILGRRLLQKLHSLSSYSILNRSLLIQLVLQVRSTLSAPNYACFPNLQNLSICGIRFLNHSYTYSEDIVFEVQKTVNLGSEAGKRKKGIRGRKRIERGGARKRRGGGRKRIREKGEGRPHRCTAAPLHRRTTAPPPVIGRGNKEQERRKLREKREIGREKAKGHRRGSSPSPLPLLLLVVQSPPLDFTMRCKPFLLLLLALADVIASYSLSPSSRRTSSLLLTLLPTSLLLLHDPSPACCLNFFKYFESEEDEEVEHNLKKMKKQSKRGDVEIVIEGTTLSGVVFVP</sequence>
<comment type="caution">
    <text evidence="2">The sequence shown here is derived from an EMBL/GenBank/DDBJ whole genome shotgun (WGS) entry which is preliminary data.</text>
</comment>
<name>A0A445CHN3_ARAHY</name>
<feature type="region of interest" description="Disordered" evidence="1">
    <location>
        <begin position="91"/>
        <end position="177"/>
    </location>
</feature>
<dbReference type="EMBL" id="SDMP01000007">
    <property type="protein sequence ID" value="RYR50439.1"/>
    <property type="molecule type" value="Genomic_DNA"/>
</dbReference>
<dbReference type="AlphaFoldDB" id="A0A445CHN3"/>
<organism evidence="2 3">
    <name type="scientific">Arachis hypogaea</name>
    <name type="common">Peanut</name>
    <dbReference type="NCBI Taxonomy" id="3818"/>
    <lineage>
        <taxon>Eukaryota</taxon>
        <taxon>Viridiplantae</taxon>
        <taxon>Streptophyta</taxon>
        <taxon>Embryophyta</taxon>
        <taxon>Tracheophyta</taxon>
        <taxon>Spermatophyta</taxon>
        <taxon>Magnoliopsida</taxon>
        <taxon>eudicotyledons</taxon>
        <taxon>Gunneridae</taxon>
        <taxon>Pentapetalae</taxon>
        <taxon>rosids</taxon>
        <taxon>fabids</taxon>
        <taxon>Fabales</taxon>
        <taxon>Fabaceae</taxon>
        <taxon>Papilionoideae</taxon>
        <taxon>50 kb inversion clade</taxon>
        <taxon>dalbergioids sensu lato</taxon>
        <taxon>Dalbergieae</taxon>
        <taxon>Pterocarpus clade</taxon>
        <taxon>Arachis</taxon>
    </lineage>
</organism>
<feature type="compositionally biased region" description="Basic and acidic residues" evidence="1">
    <location>
        <begin position="149"/>
        <end position="168"/>
    </location>
</feature>
<proteinExistence type="predicted"/>
<accession>A0A445CHN3</accession>
<evidence type="ECO:0000313" key="2">
    <source>
        <dbReference type="EMBL" id="RYR50439.1"/>
    </source>
</evidence>